<feature type="domain" description="Response regulatory" evidence="10">
    <location>
        <begin position="6"/>
        <end position="120"/>
    </location>
</feature>
<dbReference type="OrthoDB" id="9802426at2"/>
<keyword evidence="4" id="KW-0902">Two-component regulatory system</keyword>
<dbReference type="SUPFAM" id="SSF52172">
    <property type="entry name" value="CheY-like"/>
    <property type="match status" value="1"/>
</dbReference>
<dbReference type="GO" id="GO:0045893">
    <property type="term" value="P:positive regulation of DNA-templated transcription"/>
    <property type="evidence" value="ECO:0007669"/>
    <property type="project" value="UniProtKB-ARBA"/>
</dbReference>
<dbReference type="GO" id="GO:0032993">
    <property type="term" value="C:protein-DNA complex"/>
    <property type="evidence" value="ECO:0007669"/>
    <property type="project" value="TreeGrafter"/>
</dbReference>
<keyword evidence="3 8" id="KW-0597">Phosphoprotein</keyword>
<evidence type="ECO:0000259" key="11">
    <source>
        <dbReference type="PROSITE" id="PS51755"/>
    </source>
</evidence>
<dbReference type="GO" id="GO:0000156">
    <property type="term" value="F:phosphorelay response regulator activity"/>
    <property type="evidence" value="ECO:0007669"/>
    <property type="project" value="TreeGrafter"/>
</dbReference>
<dbReference type="PANTHER" id="PTHR48111">
    <property type="entry name" value="REGULATOR OF RPOS"/>
    <property type="match status" value="1"/>
</dbReference>
<dbReference type="Gene3D" id="3.40.50.2300">
    <property type="match status" value="1"/>
</dbReference>
<organism evidence="12 13">
    <name type="scientific">Frankia canadensis</name>
    <dbReference type="NCBI Taxonomy" id="1836972"/>
    <lineage>
        <taxon>Bacteria</taxon>
        <taxon>Bacillati</taxon>
        <taxon>Actinomycetota</taxon>
        <taxon>Actinomycetes</taxon>
        <taxon>Frankiales</taxon>
        <taxon>Frankiaceae</taxon>
        <taxon>Frankia</taxon>
    </lineage>
</organism>
<dbReference type="Proteomes" id="UP000234331">
    <property type="component" value="Unassembled WGS sequence"/>
</dbReference>
<evidence type="ECO:0000259" key="10">
    <source>
        <dbReference type="PROSITE" id="PS50110"/>
    </source>
</evidence>
<dbReference type="GO" id="GO:0005829">
    <property type="term" value="C:cytosol"/>
    <property type="evidence" value="ECO:0007669"/>
    <property type="project" value="TreeGrafter"/>
</dbReference>
<accession>A0A2I2KT49</accession>
<keyword evidence="13" id="KW-1185">Reference proteome</keyword>
<evidence type="ECO:0000256" key="7">
    <source>
        <dbReference type="ARBA" id="ARBA00023163"/>
    </source>
</evidence>
<dbReference type="GO" id="GO:0000987">
    <property type="term" value="F:cis-regulatory region sequence-specific DNA binding"/>
    <property type="evidence" value="ECO:0007669"/>
    <property type="project" value="UniProtKB-ARBA"/>
</dbReference>
<sequence length="246" mass="27003">MAQVPRVLVVDDEPNIVDLLRMALRFHGFDVLTATTGRAALTLAADARPDLMILDVMLPDMDGFGVCRMLRADGLDVPVVYLTARDAHRDKIAGLTYGGDDYVTKPFAVDELVARVRAVLRRTSPPSPPAEPDRTAVLRFADVELDTDTHLVTRAGTPIELSPTEFSLLRYLLTNPNRVLSRAQILDAVWSYDYAGEPTVVDQYVSYLRRKLGQHGPSLIHTQRGFGYALRLPSGTSPAGTSTSGR</sequence>
<dbReference type="GO" id="GO:0042802">
    <property type="term" value="F:identical protein binding"/>
    <property type="evidence" value="ECO:0007669"/>
    <property type="project" value="UniProtKB-ARBA"/>
</dbReference>
<dbReference type="InterPro" id="IPR036388">
    <property type="entry name" value="WH-like_DNA-bd_sf"/>
</dbReference>
<evidence type="ECO:0000313" key="13">
    <source>
        <dbReference type="Proteomes" id="UP000234331"/>
    </source>
</evidence>
<evidence type="ECO:0000256" key="1">
    <source>
        <dbReference type="ARBA" id="ARBA00004496"/>
    </source>
</evidence>
<dbReference type="AlphaFoldDB" id="A0A2I2KT49"/>
<keyword evidence="2" id="KW-0963">Cytoplasm</keyword>
<dbReference type="InterPro" id="IPR001867">
    <property type="entry name" value="OmpR/PhoB-type_DNA-bd"/>
</dbReference>
<dbReference type="CDD" id="cd00383">
    <property type="entry name" value="trans_reg_C"/>
    <property type="match status" value="1"/>
</dbReference>
<dbReference type="InterPro" id="IPR011006">
    <property type="entry name" value="CheY-like_superfamily"/>
</dbReference>
<dbReference type="PROSITE" id="PS50110">
    <property type="entry name" value="RESPONSE_REGULATORY"/>
    <property type="match status" value="1"/>
</dbReference>
<comment type="subcellular location">
    <subcellularLocation>
        <location evidence="1">Cytoplasm</location>
    </subcellularLocation>
</comment>
<dbReference type="FunFam" id="1.10.10.10:FF:000005">
    <property type="entry name" value="Two-component system response regulator"/>
    <property type="match status" value="1"/>
</dbReference>
<dbReference type="PANTHER" id="PTHR48111:SF28">
    <property type="entry name" value="TRANSCRIPTIONAL REGULATORY PROTEIN TCRX-RELATED"/>
    <property type="match status" value="1"/>
</dbReference>
<keyword evidence="7" id="KW-0804">Transcription</keyword>
<dbReference type="Pfam" id="PF00072">
    <property type="entry name" value="Response_reg"/>
    <property type="match status" value="1"/>
</dbReference>
<evidence type="ECO:0000256" key="9">
    <source>
        <dbReference type="PROSITE-ProRule" id="PRU01091"/>
    </source>
</evidence>
<dbReference type="FunFam" id="3.40.50.2300:FF:000021">
    <property type="entry name" value="Two-component system response regulator KdpE"/>
    <property type="match status" value="1"/>
</dbReference>
<evidence type="ECO:0000256" key="5">
    <source>
        <dbReference type="ARBA" id="ARBA00023015"/>
    </source>
</evidence>
<gene>
    <name evidence="12" type="primary">tcrX</name>
    <name evidence="12" type="ORF">FRACA_2820007</name>
</gene>
<keyword evidence="6 9" id="KW-0238">DNA-binding</keyword>
<feature type="modified residue" description="4-aspartylphosphate" evidence="8">
    <location>
        <position position="55"/>
    </location>
</feature>
<reference evidence="12 13" key="1">
    <citation type="submission" date="2017-06" db="EMBL/GenBank/DDBJ databases">
        <authorList>
            <person name="Kim H.J."/>
            <person name="Triplett B.A."/>
        </authorList>
    </citation>
    <scope>NUCLEOTIDE SEQUENCE [LARGE SCALE GENOMIC DNA]</scope>
    <source>
        <strain evidence="12">FRACA_ARgP5</strain>
    </source>
</reference>
<evidence type="ECO:0000256" key="2">
    <source>
        <dbReference type="ARBA" id="ARBA00022490"/>
    </source>
</evidence>
<dbReference type="Pfam" id="PF00486">
    <property type="entry name" value="Trans_reg_C"/>
    <property type="match status" value="1"/>
</dbReference>
<proteinExistence type="predicted"/>
<name>A0A2I2KT49_9ACTN</name>
<evidence type="ECO:0000256" key="8">
    <source>
        <dbReference type="PROSITE-ProRule" id="PRU00169"/>
    </source>
</evidence>
<dbReference type="PROSITE" id="PS51755">
    <property type="entry name" value="OMPR_PHOB"/>
    <property type="match status" value="1"/>
</dbReference>
<dbReference type="Gene3D" id="6.10.250.690">
    <property type="match status" value="1"/>
</dbReference>
<evidence type="ECO:0000256" key="6">
    <source>
        <dbReference type="ARBA" id="ARBA00023125"/>
    </source>
</evidence>
<dbReference type="SMART" id="SM00862">
    <property type="entry name" value="Trans_reg_C"/>
    <property type="match status" value="1"/>
</dbReference>
<dbReference type="InterPro" id="IPR039420">
    <property type="entry name" value="WalR-like"/>
</dbReference>
<keyword evidence="5" id="KW-0805">Transcription regulation</keyword>
<dbReference type="InterPro" id="IPR001789">
    <property type="entry name" value="Sig_transdc_resp-reg_receiver"/>
</dbReference>
<evidence type="ECO:0000256" key="3">
    <source>
        <dbReference type="ARBA" id="ARBA00022553"/>
    </source>
</evidence>
<feature type="DNA-binding region" description="OmpR/PhoB-type" evidence="9">
    <location>
        <begin position="135"/>
        <end position="232"/>
    </location>
</feature>
<dbReference type="SMART" id="SM00448">
    <property type="entry name" value="REC"/>
    <property type="match status" value="1"/>
</dbReference>
<evidence type="ECO:0000256" key="4">
    <source>
        <dbReference type="ARBA" id="ARBA00023012"/>
    </source>
</evidence>
<dbReference type="EMBL" id="FZMO01000204">
    <property type="protein sequence ID" value="SNQ48841.1"/>
    <property type="molecule type" value="Genomic_DNA"/>
</dbReference>
<evidence type="ECO:0000313" key="12">
    <source>
        <dbReference type="EMBL" id="SNQ48841.1"/>
    </source>
</evidence>
<dbReference type="RefSeq" id="WP_101832453.1">
    <property type="nucleotide sequence ID" value="NZ_FZMO01000204.1"/>
</dbReference>
<feature type="domain" description="OmpR/PhoB-type" evidence="11">
    <location>
        <begin position="135"/>
        <end position="232"/>
    </location>
</feature>
<protein>
    <submittedName>
        <fullName evidence="12">Putative transcriptional regulatory protein TcrX</fullName>
    </submittedName>
</protein>
<dbReference type="SUPFAM" id="SSF46894">
    <property type="entry name" value="C-terminal effector domain of the bipartite response regulators"/>
    <property type="match status" value="1"/>
</dbReference>
<dbReference type="InterPro" id="IPR016032">
    <property type="entry name" value="Sig_transdc_resp-reg_C-effctor"/>
</dbReference>
<dbReference type="Gene3D" id="1.10.10.10">
    <property type="entry name" value="Winged helix-like DNA-binding domain superfamily/Winged helix DNA-binding domain"/>
    <property type="match status" value="1"/>
</dbReference>